<dbReference type="GeneID" id="91569700"/>
<evidence type="ECO:0000313" key="4">
    <source>
        <dbReference type="Proteomes" id="UP001519291"/>
    </source>
</evidence>
<proteinExistence type="predicted"/>
<protein>
    <submittedName>
        <fullName evidence="3">Uncharacterized protein</fullName>
    </submittedName>
</protein>
<evidence type="ECO:0000256" key="1">
    <source>
        <dbReference type="SAM" id="MobiDB-lite"/>
    </source>
</evidence>
<feature type="compositionally biased region" description="Basic residues" evidence="1">
    <location>
        <begin position="10"/>
        <end position="21"/>
    </location>
</feature>
<dbReference type="EMBL" id="JAGIOH010000001">
    <property type="protein sequence ID" value="MBP2403365.1"/>
    <property type="molecule type" value="Genomic_DNA"/>
</dbReference>
<gene>
    <name evidence="3" type="ORF">JO379_002834</name>
</gene>
<accession>A0ABS4Y3Z4</accession>
<dbReference type="RefSeq" id="WP_209515181.1">
    <property type="nucleotide sequence ID" value="NZ_JAGIOH010000001.1"/>
</dbReference>
<keyword evidence="2" id="KW-0472">Membrane</keyword>
<name>A0ABS4Y3Z4_9ACTN</name>
<keyword evidence="2" id="KW-0812">Transmembrane</keyword>
<keyword evidence="2" id="KW-1133">Transmembrane helix</keyword>
<organism evidence="3 4">
    <name type="scientific">Streptomyces syringium</name>
    <dbReference type="NCBI Taxonomy" id="76729"/>
    <lineage>
        <taxon>Bacteria</taxon>
        <taxon>Bacillati</taxon>
        <taxon>Actinomycetota</taxon>
        <taxon>Actinomycetes</taxon>
        <taxon>Kitasatosporales</taxon>
        <taxon>Streptomycetaceae</taxon>
        <taxon>Streptomyces</taxon>
    </lineage>
</organism>
<feature type="region of interest" description="Disordered" evidence="1">
    <location>
        <begin position="1"/>
        <end position="21"/>
    </location>
</feature>
<evidence type="ECO:0000313" key="3">
    <source>
        <dbReference type="EMBL" id="MBP2403365.1"/>
    </source>
</evidence>
<dbReference type="Proteomes" id="UP001519291">
    <property type="component" value="Unassembled WGS sequence"/>
</dbReference>
<comment type="caution">
    <text evidence="3">The sequence shown here is derived from an EMBL/GenBank/DDBJ whole genome shotgun (WGS) entry which is preliminary data.</text>
</comment>
<evidence type="ECO:0000256" key="2">
    <source>
        <dbReference type="SAM" id="Phobius"/>
    </source>
</evidence>
<reference evidence="3 4" key="1">
    <citation type="submission" date="2021-03" db="EMBL/GenBank/DDBJ databases">
        <title>Sequencing the genomes of 1000 actinobacteria strains.</title>
        <authorList>
            <person name="Klenk H.-P."/>
        </authorList>
    </citation>
    <scope>NUCLEOTIDE SEQUENCE [LARGE SCALE GENOMIC DNA]</scope>
    <source>
        <strain evidence="3 4">DSM 41480</strain>
    </source>
</reference>
<feature type="transmembrane region" description="Helical" evidence="2">
    <location>
        <begin position="26"/>
        <end position="45"/>
    </location>
</feature>
<sequence>MPHFAPVRVGRGRSRTGRAGRRGRRLLGAGVVMAAGAVILCAPALTQLRFA</sequence>
<keyword evidence="4" id="KW-1185">Reference proteome</keyword>